<dbReference type="EMBL" id="PPUZ01000111">
    <property type="protein sequence ID" value="RZM71814.1"/>
    <property type="molecule type" value="Genomic_DNA"/>
</dbReference>
<gene>
    <name evidence="1" type="ORF">C3B51_22490</name>
</gene>
<reference evidence="1 2" key="1">
    <citation type="submission" date="2018-01" db="EMBL/GenBank/DDBJ databases">
        <title>Co-occurrence of chitin degradation, pigmentation and bioactivity in marine Pseudoalteromonas.</title>
        <authorList>
            <person name="Paulsen S."/>
            <person name="Gram L."/>
            <person name="Machado H."/>
        </authorList>
    </citation>
    <scope>NUCLEOTIDE SEQUENCE [LARGE SCALE GENOMIC DNA]</scope>
    <source>
        <strain evidence="1 2">S1946</strain>
    </source>
</reference>
<protein>
    <submittedName>
        <fullName evidence="1">Uncharacterized protein</fullName>
    </submittedName>
</protein>
<evidence type="ECO:0000313" key="1">
    <source>
        <dbReference type="EMBL" id="RZM71814.1"/>
    </source>
</evidence>
<dbReference type="AlphaFoldDB" id="A0A4Q7DYG4"/>
<organism evidence="1 2">
    <name type="scientific">Pseudoalteromonas rubra</name>
    <dbReference type="NCBI Taxonomy" id="43658"/>
    <lineage>
        <taxon>Bacteria</taxon>
        <taxon>Pseudomonadati</taxon>
        <taxon>Pseudomonadota</taxon>
        <taxon>Gammaproteobacteria</taxon>
        <taxon>Alteromonadales</taxon>
        <taxon>Pseudoalteromonadaceae</taxon>
        <taxon>Pseudoalteromonas</taxon>
    </lineage>
</organism>
<dbReference type="RefSeq" id="WP_130246447.1">
    <property type="nucleotide sequence ID" value="NZ_PPUZ01000111.1"/>
</dbReference>
<evidence type="ECO:0000313" key="2">
    <source>
        <dbReference type="Proteomes" id="UP000292345"/>
    </source>
</evidence>
<dbReference type="Proteomes" id="UP000292345">
    <property type="component" value="Unassembled WGS sequence"/>
</dbReference>
<name>A0A4Q7DYG4_9GAMM</name>
<accession>A0A4Q7DYG4</accession>
<sequence length="120" mass="13758">MKCLFALFLFFLSDFVLASEKIYQVSLPKLLSVGDNYEGKKIRVTGYLMYTRGFYWLSLYSKGEVIYSSVKLNVEQADVYLSREKPSQLYDITGVFKTCNGYHNCSDEIVVEPKGASPRH</sequence>
<comment type="caution">
    <text evidence="1">The sequence shown here is derived from an EMBL/GenBank/DDBJ whole genome shotgun (WGS) entry which is preliminary data.</text>
</comment>
<proteinExistence type="predicted"/>